<evidence type="ECO:0000313" key="1">
    <source>
        <dbReference type="EMBL" id="RRS00843.1"/>
    </source>
</evidence>
<organism evidence="1 2">
    <name type="scientific">Glycomyces terrestris</name>
    <dbReference type="NCBI Taxonomy" id="2493553"/>
    <lineage>
        <taxon>Bacteria</taxon>
        <taxon>Bacillati</taxon>
        <taxon>Actinomycetota</taxon>
        <taxon>Actinomycetes</taxon>
        <taxon>Glycomycetales</taxon>
        <taxon>Glycomycetaceae</taxon>
        <taxon>Glycomyces</taxon>
    </lineage>
</organism>
<accession>A0A426V1Y7</accession>
<protein>
    <submittedName>
        <fullName evidence="1">Uncharacterized protein</fullName>
    </submittedName>
</protein>
<proteinExistence type="predicted"/>
<sequence length="131" mass="14184">MEVGHRREPLRCRTFGLAGNPHGHPQAVTVLHGGTELRSAESDLGSVADAVVPMGGTVLESNILSEDGHALTAMILTLWNELARARMPAFKLGRYVEHEQLGLHWHLRSNHVFGAKAGDGHCNHEAAKAEV</sequence>
<dbReference type="AlphaFoldDB" id="A0A426V1Y7"/>
<keyword evidence="2" id="KW-1185">Reference proteome</keyword>
<name>A0A426V1Y7_9ACTN</name>
<dbReference type="Proteomes" id="UP000277256">
    <property type="component" value="Unassembled WGS sequence"/>
</dbReference>
<gene>
    <name evidence="1" type="ORF">EIW28_09930</name>
</gene>
<evidence type="ECO:0000313" key="2">
    <source>
        <dbReference type="Proteomes" id="UP000277256"/>
    </source>
</evidence>
<dbReference type="EMBL" id="RSEB01000002">
    <property type="protein sequence ID" value="RRS00843.1"/>
    <property type="molecule type" value="Genomic_DNA"/>
</dbReference>
<comment type="caution">
    <text evidence="1">The sequence shown here is derived from an EMBL/GenBank/DDBJ whole genome shotgun (WGS) entry which is preliminary data.</text>
</comment>
<reference evidence="1 2" key="1">
    <citation type="submission" date="2018-12" db="EMBL/GenBank/DDBJ databases">
        <title>Glycomyces sp. YIM 121974 draft genome.</title>
        <authorList>
            <person name="Li Q."/>
        </authorList>
    </citation>
    <scope>NUCLEOTIDE SEQUENCE [LARGE SCALE GENOMIC DNA]</scope>
    <source>
        <strain evidence="1 2">YIM 121974</strain>
    </source>
</reference>